<dbReference type="Proteomes" id="UP000692954">
    <property type="component" value="Unassembled WGS sequence"/>
</dbReference>
<keyword evidence="2" id="KW-1185">Reference proteome</keyword>
<dbReference type="AlphaFoldDB" id="A0A8S1NXN6"/>
<dbReference type="PANTHER" id="PTHR24114:SF2">
    <property type="entry name" value="F-BOX DOMAIN-CONTAINING PROTEIN-RELATED"/>
    <property type="match status" value="1"/>
</dbReference>
<name>A0A8S1NXN6_9CILI</name>
<comment type="caution">
    <text evidence="1">The sequence shown here is derived from an EMBL/GenBank/DDBJ whole genome shotgun (WGS) entry which is preliminary data.</text>
</comment>
<dbReference type="InterPro" id="IPR052394">
    <property type="entry name" value="LRR-containing"/>
</dbReference>
<dbReference type="OrthoDB" id="120976at2759"/>
<dbReference type="EMBL" id="CAJJDN010000062">
    <property type="protein sequence ID" value="CAD8094383.1"/>
    <property type="molecule type" value="Genomic_DNA"/>
</dbReference>
<protein>
    <recommendedName>
        <fullName evidence="3">Leucine Rich Repeat family protein</fullName>
    </recommendedName>
</protein>
<evidence type="ECO:0000313" key="2">
    <source>
        <dbReference type="Proteomes" id="UP000692954"/>
    </source>
</evidence>
<organism evidence="1 2">
    <name type="scientific">Paramecium sonneborni</name>
    <dbReference type="NCBI Taxonomy" id="65129"/>
    <lineage>
        <taxon>Eukaryota</taxon>
        <taxon>Sar</taxon>
        <taxon>Alveolata</taxon>
        <taxon>Ciliophora</taxon>
        <taxon>Intramacronucleata</taxon>
        <taxon>Oligohymenophorea</taxon>
        <taxon>Peniculida</taxon>
        <taxon>Parameciidae</taxon>
        <taxon>Paramecium</taxon>
    </lineage>
</organism>
<evidence type="ECO:0000313" key="1">
    <source>
        <dbReference type="EMBL" id="CAD8094383.1"/>
    </source>
</evidence>
<accession>A0A8S1NXN6</accession>
<sequence>MHNKFKPIKINDTTLGSTETKSILLLTESPSQFKTKQQLSLQKKLSKLEPLIIEKDNRNDLRSQEKRLLNDIGVNQVLDWKSFMQKDAEKIKEFNETTEQLRKSSIQSQNSQIFISPQKNDKFNTSQFDVKRSLINLKSIDNDDFLEKMKLGNKQLPNLTTTEFMKCVRQKEKLTEYAKVYQQFPQNLYLKLNNSQNLVPKTFGLVSTQGNVLTQVNASRYLRSISDCEVYAQAMKTQQSQGIQKMQLNNNIYDPRQFKELLTSFPNTIRELELKDCKLNFKHIDTLMTYVNKNLIFKLNLEQNLLRDQGCNILFQYLMSNNTLQCLNLCNNKITESSSIALSNVLKQSQRLFELYLGFNNLQINGGIQIWKAMYKNTNMSHNAMTSLECAQAIAKALSRSYNELVHIDLRYNKFNQQQSQIIAEGMIKNETIYGFHFEGNYQDIIMNPNGFLMNRREELKIKKQKIDQLNKQPQYFKLLDEEKLENYNKLKTDDDLCLAYLRSRRMKSTELNKQKVNMINKLDVCWICEGWQEIKFQWNPKSGPLQTEPIFIHFDFDDYKPYLMTFLNKEFFFVKMCPPNTSIKYFFTNPILGIQCIAEDQNVLSLHQALPSIPFLYNNEILVDGNTMTMINELITNNNQILFDRYVPLIQVKPRETMVLFDFSPYLNIASTKWSVETSIFRYFPPDTDQLIEECFEFDYQNSKINRLVKETELQDVKEILKKPNCSYTMFRTY</sequence>
<gene>
    <name evidence="1" type="ORF">PSON_ATCC_30995.1.T0620166</name>
</gene>
<evidence type="ECO:0008006" key="3">
    <source>
        <dbReference type="Google" id="ProtNLM"/>
    </source>
</evidence>
<proteinExistence type="predicted"/>
<dbReference type="PANTHER" id="PTHR24114">
    <property type="entry name" value="LEUCINE RICH REPEAT FAMILY PROTEIN"/>
    <property type="match status" value="1"/>
</dbReference>
<dbReference type="SMART" id="SM00368">
    <property type="entry name" value="LRR_RI"/>
    <property type="match status" value="3"/>
</dbReference>
<reference evidence="1" key="1">
    <citation type="submission" date="2021-01" db="EMBL/GenBank/DDBJ databases">
        <authorList>
            <consortium name="Genoscope - CEA"/>
            <person name="William W."/>
        </authorList>
    </citation>
    <scope>NUCLEOTIDE SEQUENCE</scope>
</reference>